<sequence>MVGCAIEPRPDASASPRRRHLKKSRPSSCSDVHMAQRVQPRKRQDVNASSDTSSVRRTRRKSAAVDTPSATASDHSQALSVSPQWTSRGSSVPRDFPSETAPPTSAECPPGQRAEQENTDPAALSQKESLSGMEEKKVMDIRLSRAEARVKEAEEFARRSLNERLHSARMRTQEIDRRLGEVKRAREEDFAHIRKDHEAREWAVRRKCEERIVLERQEMQVRLAEMRKQSEEARESLQKDYNELLKELKMAVQQSLDLSRQIGGPGNARERREYRRKICNYGLEMTSSPDIDEDREPELTVPCDAPASFEPSKAHFHVDRQS</sequence>
<feature type="region of interest" description="Disordered" evidence="2">
    <location>
        <begin position="285"/>
        <end position="322"/>
    </location>
</feature>
<name>A0A7S1EZV3_NOCSC</name>
<protein>
    <submittedName>
        <fullName evidence="3">Uncharacterized protein</fullName>
    </submittedName>
</protein>
<accession>A0A7S1EZV3</accession>
<evidence type="ECO:0000256" key="1">
    <source>
        <dbReference type="SAM" id="Coils"/>
    </source>
</evidence>
<gene>
    <name evidence="3" type="ORF">NSCI0253_LOCUS9227</name>
</gene>
<proteinExistence type="predicted"/>
<feature type="coiled-coil region" evidence="1">
    <location>
        <begin position="214"/>
        <end position="254"/>
    </location>
</feature>
<dbReference type="EMBL" id="HBFQ01013292">
    <property type="protein sequence ID" value="CAD8834879.1"/>
    <property type="molecule type" value="Transcribed_RNA"/>
</dbReference>
<organism evidence="3">
    <name type="scientific">Noctiluca scintillans</name>
    <name type="common">Sea sparkle</name>
    <name type="synonym">Red tide dinoflagellate</name>
    <dbReference type="NCBI Taxonomy" id="2966"/>
    <lineage>
        <taxon>Eukaryota</taxon>
        <taxon>Sar</taxon>
        <taxon>Alveolata</taxon>
        <taxon>Dinophyceae</taxon>
        <taxon>Noctilucales</taxon>
        <taxon>Noctilucaceae</taxon>
        <taxon>Noctiluca</taxon>
    </lineage>
</organism>
<feature type="compositionally biased region" description="Basic residues" evidence="2">
    <location>
        <begin position="16"/>
        <end position="25"/>
    </location>
</feature>
<feature type="compositionally biased region" description="Basic and acidic residues" evidence="2">
    <location>
        <begin position="312"/>
        <end position="322"/>
    </location>
</feature>
<evidence type="ECO:0000256" key="2">
    <source>
        <dbReference type="SAM" id="MobiDB-lite"/>
    </source>
</evidence>
<feature type="compositionally biased region" description="Polar residues" evidence="2">
    <location>
        <begin position="68"/>
        <end position="90"/>
    </location>
</feature>
<feature type="region of interest" description="Disordered" evidence="2">
    <location>
        <begin position="1"/>
        <end position="136"/>
    </location>
</feature>
<keyword evidence="1" id="KW-0175">Coiled coil</keyword>
<dbReference type="AlphaFoldDB" id="A0A7S1EZV3"/>
<evidence type="ECO:0000313" key="3">
    <source>
        <dbReference type="EMBL" id="CAD8834879.1"/>
    </source>
</evidence>
<reference evidence="3" key="1">
    <citation type="submission" date="2021-01" db="EMBL/GenBank/DDBJ databases">
        <authorList>
            <person name="Corre E."/>
            <person name="Pelletier E."/>
            <person name="Niang G."/>
            <person name="Scheremetjew M."/>
            <person name="Finn R."/>
            <person name="Kale V."/>
            <person name="Holt S."/>
            <person name="Cochrane G."/>
            <person name="Meng A."/>
            <person name="Brown T."/>
            <person name="Cohen L."/>
        </authorList>
    </citation>
    <scope>NUCLEOTIDE SEQUENCE</scope>
</reference>